<dbReference type="Gene3D" id="3.20.20.190">
    <property type="entry name" value="Phosphatidylinositol (PI) phosphodiesterase"/>
    <property type="match status" value="1"/>
</dbReference>
<evidence type="ECO:0000256" key="7">
    <source>
        <dbReference type="ARBA" id="ARBA00023136"/>
    </source>
</evidence>
<dbReference type="GO" id="GO:0046475">
    <property type="term" value="P:glycerophospholipid catabolic process"/>
    <property type="evidence" value="ECO:0007669"/>
    <property type="project" value="TreeGrafter"/>
</dbReference>
<reference evidence="15" key="1">
    <citation type="journal article" date="2010" name="PLoS ONE">
        <title>Identification and characterization of full-length cDNAs in channel catfish (Ictalurus punctatus) and blue catfish (Ictalurus furcatus).</title>
        <authorList>
            <person name="Chen F."/>
            <person name="Lee Y."/>
            <person name="Jiang Y."/>
            <person name="Wang S."/>
            <person name="Peatman E."/>
            <person name="Abernathy J."/>
            <person name="Liu H."/>
            <person name="Liu S."/>
            <person name="Kucuktas H."/>
            <person name="Ke C."/>
            <person name="Liu Z."/>
        </authorList>
    </citation>
    <scope>NUCLEOTIDE SEQUENCE</scope>
</reference>
<dbReference type="GeneID" id="100528625"/>
<evidence type="ECO:0000256" key="1">
    <source>
        <dbReference type="ARBA" id="ARBA00004370"/>
    </source>
</evidence>
<evidence type="ECO:0000256" key="6">
    <source>
        <dbReference type="ARBA" id="ARBA00023098"/>
    </source>
</evidence>
<name>E3TFT2_ICTPU</name>
<dbReference type="PROSITE" id="PS51704">
    <property type="entry name" value="GP_PDE"/>
    <property type="match status" value="1"/>
</dbReference>
<dbReference type="GO" id="GO:0008889">
    <property type="term" value="F:glycerophosphodiester phosphodiesterase activity"/>
    <property type="evidence" value="ECO:0007669"/>
    <property type="project" value="UniProtKB-EC"/>
</dbReference>
<evidence type="ECO:0000256" key="12">
    <source>
        <dbReference type="ARBA" id="ARBA00048947"/>
    </source>
</evidence>
<dbReference type="EC" id="3.1.4.46" evidence="15"/>
<comment type="catalytic activity">
    <reaction evidence="10">
        <text>N-hexadecanoyl-1-(9Z-octadecenoyl)-sn-glycero-3-phosphoethanolamine + H2O = N-hexadecanoylethanolamine + 1-(9Z-octadecenoyl)-sn-glycero-3-phosphate + H(+)</text>
        <dbReference type="Rhea" id="RHEA:53168"/>
        <dbReference type="ChEBI" id="CHEBI:15377"/>
        <dbReference type="ChEBI" id="CHEBI:15378"/>
        <dbReference type="ChEBI" id="CHEBI:71464"/>
        <dbReference type="ChEBI" id="CHEBI:74544"/>
        <dbReference type="ChEBI" id="CHEBI:85217"/>
    </reaction>
    <physiologicalReaction direction="left-to-right" evidence="10">
        <dbReference type="Rhea" id="RHEA:53169"/>
    </physiologicalReaction>
</comment>
<comment type="catalytic activity">
    <reaction evidence="8">
        <text>1-O-hexadecyl-sn-glycero-3-phosphocholine + H2O = 1-O-hexadecyl-sn-glycero-3-phosphate + choline + H(+)</text>
        <dbReference type="Rhea" id="RHEA:41143"/>
        <dbReference type="ChEBI" id="CHEBI:15354"/>
        <dbReference type="ChEBI" id="CHEBI:15377"/>
        <dbReference type="ChEBI" id="CHEBI:15378"/>
        <dbReference type="ChEBI" id="CHEBI:64496"/>
        <dbReference type="ChEBI" id="CHEBI:77580"/>
    </reaction>
    <physiologicalReaction direction="left-to-right" evidence="8">
        <dbReference type="Rhea" id="RHEA:41144"/>
    </physiologicalReaction>
</comment>
<comment type="catalytic activity">
    <reaction evidence="9">
        <text>N-(5Z,8Z,11Z,14Z-eicosatetraenoyl)-1-(9Z-octadecenoyl)-sn-glycero-3-phosphoethanolamine + H2O = N-(5Z,8Z,11Z,14Z-eicosatetraenoyl)-ethanolamine + 1-(9Z-octadecenoyl)-sn-glycero-3-phosphate + H(+)</text>
        <dbReference type="Rhea" id="RHEA:45544"/>
        <dbReference type="ChEBI" id="CHEBI:2700"/>
        <dbReference type="ChEBI" id="CHEBI:15377"/>
        <dbReference type="ChEBI" id="CHEBI:15378"/>
        <dbReference type="ChEBI" id="CHEBI:74544"/>
        <dbReference type="ChEBI" id="CHEBI:85223"/>
    </reaction>
    <physiologicalReaction direction="left-to-right" evidence="9">
        <dbReference type="Rhea" id="RHEA:45545"/>
    </physiologicalReaction>
</comment>
<keyword evidence="5 13" id="KW-1133">Transmembrane helix</keyword>
<evidence type="ECO:0000256" key="8">
    <source>
        <dbReference type="ARBA" id="ARBA00036083"/>
    </source>
</evidence>
<evidence type="ECO:0000256" key="3">
    <source>
        <dbReference type="ARBA" id="ARBA00022692"/>
    </source>
</evidence>
<feature type="transmembrane region" description="Helical" evidence="13">
    <location>
        <begin position="205"/>
        <end position="222"/>
    </location>
</feature>
<evidence type="ECO:0000313" key="15">
    <source>
        <dbReference type="EMBL" id="ADO29168.1"/>
    </source>
</evidence>
<protein>
    <submittedName>
        <fullName evidence="15">Glycerophosphodiester phosphodiesterase domain-containing protein 1</fullName>
        <ecNumber evidence="15">3.1.4.46</ecNumber>
    </submittedName>
</protein>
<evidence type="ECO:0000259" key="14">
    <source>
        <dbReference type="PROSITE" id="PS51704"/>
    </source>
</evidence>
<dbReference type="InterPro" id="IPR052271">
    <property type="entry name" value="GDPD-Related"/>
</dbReference>
<dbReference type="Pfam" id="PF03009">
    <property type="entry name" value="GDPD"/>
    <property type="match status" value="1"/>
</dbReference>
<feature type="domain" description="GP-PDE" evidence="14">
    <location>
        <begin position="37"/>
        <end position="327"/>
    </location>
</feature>
<dbReference type="InterPro" id="IPR017946">
    <property type="entry name" value="PLC-like_Pdiesterase_TIM-brl"/>
</dbReference>
<keyword evidence="3 13" id="KW-0812">Transmembrane</keyword>
<dbReference type="PANTHER" id="PTHR42758:SF2">
    <property type="entry name" value="PHOSPHATIDYLGLYCEROL PHOSPHOLIPASE C"/>
    <property type="match status" value="1"/>
</dbReference>
<dbReference type="SUPFAM" id="SSF51695">
    <property type="entry name" value="PLC-like phosphodiesterases"/>
    <property type="match status" value="1"/>
</dbReference>
<gene>
    <name evidence="15" type="primary">GDPD1</name>
</gene>
<evidence type="ECO:0000256" key="4">
    <source>
        <dbReference type="ARBA" id="ARBA00022801"/>
    </source>
</evidence>
<organism evidence="15">
    <name type="scientific">Ictalurus punctatus</name>
    <name type="common">Channel catfish</name>
    <name type="synonym">Silurus punctatus</name>
    <dbReference type="NCBI Taxonomy" id="7998"/>
    <lineage>
        <taxon>Eukaryota</taxon>
        <taxon>Metazoa</taxon>
        <taxon>Chordata</taxon>
        <taxon>Craniata</taxon>
        <taxon>Vertebrata</taxon>
        <taxon>Euteleostomi</taxon>
        <taxon>Actinopterygii</taxon>
        <taxon>Neopterygii</taxon>
        <taxon>Teleostei</taxon>
        <taxon>Ostariophysi</taxon>
        <taxon>Siluriformes</taxon>
        <taxon>Ictaluridae</taxon>
        <taxon>Ictalurus</taxon>
    </lineage>
</organism>
<dbReference type="PANTHER" id="PTHR42758">
    <property type="entry name" value="PHOSPHATIDYLGLYCEROL PHOSPHOLIPASE C"/>
    <property type="match status" value="1"/>
</dbReference>
<keyword evidence="6" id="KW-0443">Lipid metabolism</keyword>
<dbReference type="AlphaFoldDB" id="E3TFT2"/>
<evidence type="ECO:0000256" key="10">
    <source>
        <dbReference type="ARBA" id="ARBA00047538"/>
    </source>
</evidence>
<comment type="subcellular location">
    <subcellularLocation>
        <location evidence="1">Membrane</location>
    </subcellularLocation>
</comment>
<sequence length="342" mass="38526">MLVEVLVATSVAYCTLSFVLLRWPTILHKKKQTKINAVIVCHRGGSGEFIENTVHAFKSAVGLHCDVPELDCQLTKDQQVVVSHDNDLLRGTGVAKLISELNFDELPQYSSCILVTFGFGQKCQADSDVSRDIPLLETVFEHFPETPINIDVKCDSDVLIKKISELVKKFRREHITVWGSFSDVVNRKCQQENPDIATFVPIRRTVAIILAYYLGLLPFLSLTDDFFEVPLMCNFGRMPNVVEYIKSCAASIPSFLKFSCTDDDIVHLAILLADYLLMSRRLVDHLRSRGMSVFFWVCNSETDFDRAFSMGKVAVVTDYPSELVSYLSKHPEIPRGAFSKAI</sequence>
<evidence type="ECO:0000256" key="2">
    <source>
        <dbReference type="ARBA" id="ARBA00007277"/>
    </source>
</evidence>
<proteinExistence type="evidence at transcript level"/>
<dbReference type="RefSeq" id="NP_001187824.1">
    <property type="nucleotide sequence ID" value="NM_001200895.1"/>
</dbReference>
<accession>E3TFT2</accession>
<dbReference type="InterPro" id="IPR030395">
    <property type="entry name" value="GP_PDE_dom"/>
</dbReference>
<evidence type="ECO:0000256" key="9">
    <source>
        <dbReference type="ARBA" id="ARBA00047392"/>
    </source>
</evidence>
<comment type="catalytic activity">
    <reaction evidence="11">
        <text>1-O-(1Z-octadecenyl)-sn-glycero-3-phospho-N-hexadecanoyl-ethanolamine + H2O = 1-O-(1Z-octadecenyl)-sn-glycero-3-phosphate + N-hexadecanoylethanolamine + H(+)</text>
        <dbReference type="Rhea" id="RHEA:53184"/>
        <dbReference type="ChEBI" id="CHEBI:15377"/>
        <dbReference type="ChEBI" id="CHEBI:15378"/>
        <dbReference type="ChEBI" id="CHEBI:71464"/>
        <dbReference type="ChEBI" id="CHEBI:137009"/>
        <dbReference type="ChEBI" id="CHEBI:137017"/>
    </reaction>
    <physiologicalReaction direction="left-to-right" evidence="11">
        <dbReference type="Rhea" id="RHEA:53185"/>
    </physiologicalReaction>
</comment>
<dbReference type="CTD" id="284161"/>
<dbReference type="GO" id="GO:0005789">
    <property type="term" value="C:endoplasmic reticulum membrane"/>
    <property type="evidence" value="ECO:0007669"/>
    <property type="project" value="TreeGrafter"/>
</dbReference>
<dbReference type="GO" id="GO:0004622">
    <property type="term" value="F:phosphatidylcholine lysophospholipase activity"/>
    <property type="evidence" value="ECO:0007669"/>
    <property type="project" value="TreeGrafter"/>
</dbReference>
<evidence type="ECO:0000256" key="5">
    <source>
        <dbReference type="ARBA" id="ARBA00022989"/>
    </source>
</evidence>
<evidence type="ECO:0000256" key="13">
    <source>
        <dbReference type="SAM" id="Phobius"/>
    </source>
</evidence>
<evidence type="ECO:0000256" key="11">
    <source>
        <dbReference type="ARBA" id="ARBA00048580"/>
    </source>
</evidence>
<comment type="similarity">
    <text evidence="2">Belongs to the glycerophosphoryl diester phosphodiesterase family.</text>
</comment>
<keyword evidence="7 13" id="KW-0472">Membrane</keyword>
<comment type="catalytic activity">
    <reaction evidence="12">
        <text>N,1-di-(9Z-octadecenoyl)-sn-glycero-3-phosphoethanolamine + H2O = N-(9Z-octadecenoyl) ethanolamine + 1-(9Z-octadecenoyl)-sn-glycero-3-phosphate + H(+)</text>
        <dbReference type="Rhea" id="RHEA:56460"/>
        <dbReference type="ChEBI" id="CHEBI:15377"/>
        <dbReference type="ChEBI" id="CHEBI:15378"/>
        <dbReference type="ChEBI" id="CHEBI:71466"/>
        <dbReference type="ChEBI" id="CHEBI:74544"/>
        <dbReference type="ChEBI" id="CHEBI:85222"/>
    </reaction>
    <physiologicalReaction direction="left-to-right" evidence="12">
        <dbReference type="Rhea" id="RHEA:56461"/>
    </physiologicalReaction>
</comment>
<dbReference type="EMBL" id="GU589216">
    <property type="protein sequence ID" value="ADO29168.1"/>
    <property type="molecule type" value="mRNA"/>
</dbReference>
<feature type="transmembrane region" description="Helical" evidence="13">
    <location>
        <begin position="6"/>
        <end position="24"/>
    </location>
</feature>
<keyword evidence="4 15" id="KW-0378">Hydrolase</keyword>